<evidence type="ECO:0000313" key="5">
    <source>
        <dbReference type="Proteomes" id="UP000239494"/>
    </source>
</evidence>
<dbReference type="Gene3D" id="3.30.565.10">
    <property type="entry name" value="Histidine kinase-like ATPase, C-terminal domain"/>
    <property type="match status" value="1"/>
</dbReference>
<keyword evidence="1" id="KW-0418">Kinase</keyword>
<evidence type="ECO:0000256" key="2">
    <source>
        <dbReference type="SAM" id="MobiDB-lite"/>
    </source>
</evidence>
<reference evidence="4 5" key="1">
    <citation type="submission" date="2018-03" db="EMBL/GenBank/DDBJ databases">
        <title>Genomic Encyclopedia of Archaeal and Bacterial Type Strains, Phase II (KMG-II): from individual species to whole genera.</title>
        <authorList>
            <person name="Goeker M."/>
        </authorList>
    </citation>
    <scope>NUCLEOTIDE SEQUENCE [LARGE SCALE GENOMIC DNA]</scope>
    <source>
        <strain evidence="4 5">DSM 44720</strain>
    </source>
</reference>
<comment type="caution">
    <text evidence="4">The sequence shown here is derived from an EMBL/GenBank/DDBJ whole genome shotgun (WGS) entry which is preliminary data.</text>
</comment>
<keyword evidence="5" id="KW-1185">Reference proteome</keyword>
<dbReference type="SUPFAM" id="SSF55874">
    <property type="entry name" value="ATPase domain of HSP90 chaperone/DNA topoisomerase II/histidine kinase"/>
    <property type="match status" value="1"/>
</dbReference>
<dbReference type="InterPro" id="IPR050267">
    <property type="entry name" value="Anti-sigma-factor_SerPK"/>
</dbReference>
<evidence type="ECO:0000256" key="1">
    <source>
        <dbReference type="ARBA" id="ARBA00022527"/>
    </source>
</evidence>
<accession>A0A2T0TH39</accession>
<keyword evidence="1" id="KW-0723">Serine/threonine-protein kinase</keyword>
<feature type="domain" description="Histidine kinase/HSP90-like ATPase" evidence="3">
    <location>
        <begin position="26"/>
        <end position="129"/>
    </location>
</feature>
<evidence type="ECO:0000313" key="4">
    <source>
        <dbReference type="EMBL" id="PRY44931.1"/>
    </source>
</evidence>
<dbReference type="OrthoDB" id="4325132at2"/>
<dbReference type="PANTHER" id="PTHR35526:SF3">
    <property type="entry name" value="ANTI-SIGMA-F FACTOR RSBW"/>
    <property type="match status" value="1"/>
</dbReference>
<dbReference type="Pfam" id="PF13581">
    <property type="entry name" value="HATPase_c_2"/>
    <property type="match status" value="1"/>
</dbReference>
<dbReference type="Proteomes" id="UP000239494">
    <property type="component" value="Unassembled WGS sequence"/>
</dbReference>
<dbReference type="GO" id="GO:0004674">
    <property type="term" value="F:protein serine/threonine kinase activity"/>
    <property type="evidence" value="ECO:0007669"/>
    <property type="project" value="UniProtKB-KW"/>
</dbReference>
<organism evidence="4 5">
    <name type="scientific">Umezawaea tangerina</name>
    <dbReference type="NCBI Taxonomy" id="84725"/>
    <lineage>
        <taxon>Bacteria</taxon>
        <taxon>Bacillati</taxon>
        <taxon>Actinomycetota</taxon>
        <taxon>Actinomycetes</taxon>
        <taxon>Pseudonocardiales</taxon>
        <taxon>Pseudonocardiaceae</taxon>
        <taxon>Umezawaea</taxon>
    </lineage>
</organism>
<dbReference type="AlphaFoldDB" id="A0A2T0TH39"/>
<gene>
    <name evidence="4" type="ORF">CLV43_102496</name>
</gene>
<dbReference type="InterPro" id="IPR003594">
    <property type="entry name" value="HATPase_dom"/>
</dbReference>
<name>A0A2T0TH39_9PSEU</name>
<dbReference type="CDD" id="cd16936">
    <property type="entry name" value="HATPase_RsbW-like"/>
    <property type="match status" value="1"/>
</dbReference>
<protein>
    <recommendedName>
        <fullName evidence="3">Histidine kinase/HSP90-like ATPase domain-containing protein</fullName>
    </recommendedName>
</protein>
<keyword evidence="1" id="KW-0808">Transferase</keyword>
<proteinExistence type="predicted"/>
<feature type="region of interest" description="Disordered" evidence="2">
    <location>
        <begin position="1"/>
        <end position="21"/>
    </location>
</feature>
<dbReference type="RefSeq" id="WP_146174692.1">
    <property type="nucleotide sequence ID" value="NZ_PVTF01000002.1"/>
</dbReference>
<dbReference type="PANTHER" id="PTHR35526">
    <property type="entry name" value="ANTI-SIGMA-F FACTOR RSBW-RELATED"/>
    <property type="match status" value="1"/>
</dbReference>
<feature type="compositionally biased region" description="Polar residues" evidence="2">
    <location>
        <begin position="1"/>
        <end position="11"/>
    </location>
</feature>
<dbReference type="EMBL" id="PVTF01000002">
    <property type="protein sequence ID" value="PRY44931.1"/>
    <property type="molecule type" value="Genomic_DNA"/>
</dbReference>
<sequence>MTGFVNDSRTGTPLGRMSLTGRPDRRDVRRWIRGVLSERFDVHTLVDVLLVAGELIGNAYEHTTRPVELRIAHTGFGVLLEVEDADPDHPTAMAASDLVWGGRGVQVLVELATSWGVRVDGGGKTVWAVLPVVGSR</sequence>
<evidence type="ECO:0000259" key="3">
    <source>
        <dbReference type="Pfam" id="PF13581"/>
    </source>
</evidence>
<dbReference type="InterPro" id="IPR036890">
    <property type="entry name" value="HATPase_C_sf"/>
</dbReference>